<dbReference type="Pfam" id="PF03168">
    <property type="entry name" value="LEA_2"/>
    <property type="match status" value="1"/>
</dbReference>
<proteinExistence type="predicted"/>
<evidence type="ECO:0000259" key="2">
    <source>
        <dbReference type="Pfam" id="PF03168"/>
    </source>
</evidence>
<accession>A0A1S3CJB5</accession>
<evidence type="ECO:0000313" key="4">
    <source>
        <dbReference type="RefSeq" id="XP_008463309.1"/>
    </source>
</evidence>
<dbReference type="AlphaFoldDB" id="A0A1S3CJB5"/>
<dbReference type="PANTHER" id="PTHR31852">
    <property type="entry name" value="LATE EMBRYOGENESIS ABUNDANT (LEA) HYDROXYPROLINE-RICH GLYCOPROTEIN FAMILY"/>
    <property type="match status" value="1"/>
</dbReference>
<dbReference type="Gene3D" id="2.60.40.1820">
    <property type="match status" value="1"/>
</dbReference>
<keyword evidence="1" id="KW-0812">Transmembrane</keyword>
<keyword evidence="1" id="KW-0472">Membrane</keyword>
<gene>
    <name evidence="4" type="primary">LOC103501497</name>
</gene>
<keyword evidence="1" id="KW-1133">Transmembrane helix</keyword>
<organism evidence="3 4">
    <name type="scientific">Cucumis melo</name>
    <name type="common">Muskmelon</name>
    <dbReference type="NCBI Taxonomy" id="3656"/>
    <lineage>
        <taxon>Eukaryota</taxon>
        <taxon>Viridiplantae</taxon>
        <taxon>Streptophyta</taxon>
        <taxon>Embryophyta</taxon>
        <taxon>Tracheophyta</taxon>
        <taxon>Spermatophyta</taxon>
        <taxon>Magnoliopsida</taxon>
        <taxon>eudicotyledons</taxon>
        <taxon>Gunneridae</taxon>
        <taxon>Pentapetalae</taxon>
        <taxon>rosids</taxon>
        <taxon>fabids</taxon>
        <taxon>Cucurbitales</taxon>
        <taxon>Cucurbitaceae</taxon>
        <taxon>Benincaseae</taxon>
        <taxon>Cucumis</taxon>
    </lineage>
</organism>
<dbReference type="InterPro" id="IPR055301">
    <property type="entry name" value="Lea14-like_2"/>
</dbReference>
<feature type="transmembrane region" description="Helical" evidence="1">
    <location>
        <begin position="35"/>
        <end position="58"/>
    </location>
</feature>
<dbReference type="KEGG" id="cmo:103501497"/>
<dbReference type="FunCoup" id="A0A1S3CJB5">
    <property type="interactions" value="16"/>
</dbReference>
<dbReference type="eggNOG" id="ENOG502RZ37">
    <property type="taxonomic scope" value="Eukaryota"/>
</dbReference>
<sequence length="216" mass="23206">MEIASSSSSSIKDPKSTQSAAAAAAARSRKRRNTCIGISIAILLLLIILIIILAFTVFKAKRPITTVNSVALADLDVSLNLARVSVDINVTLIAGIAITNPNKVGFSYKNSTAFLNYRGELVGEAPIMAGKIDAGERKEMNITLTIMADRLLKTTTVFSDVVAGSMPLNTYARISGKVKILGIFNIHVVSTTSCDFNVDISERKVGDQQCNYHTKI</sequence>
<dbReference type="SUPFAM" id="SSF117070">
    <property type="entry name" value="LEA14-like"/>
    <property type="match status" value="1"/>
</dbReference>
<dbReference type="RefSeq" id="XP_008463309.1">
    <property type="nucleotide sequence ID" value="XM_008465087.3"/>
</dbReference>
<dbReference type="OrthoDB" id="1929523at2759"/>
<dbReference type="Proteomes" id="UP001652600">
    <property type="component" value="Chromosome 8"/>
</dbReference>
<evidence type="ECO:0000313" key="3">
    <source>
        <dbReference type="Proteomes" id="UP001652600"/>
    </source>
</evidence>
<evidence type="ECO:0000256" key="1">
    <source>
        <dbReference type="SAM" id="Phobius"/>
    </source>
</evidence>
<name>A0A1S3CJB5_CUCME</name>
<dbReference type="InterPro" id="IPR004864">
    <property type="entry name" value="LEA_2"/>
</dbReference>
<feature type="domain" description="Late embryogenesis abundant protein LEA-2 subgroup" evidence="2">
    <location>
        <begin position="96"/>
        <end position="188"/>
    </location>
</feature>
<dbReference type="GeneID" id="103501497"/>
<reference evidence="4" key="1">
    <citation type="submission" date="2025-08" db="UniProtKB">
        <authorList>
            <consortium name="RefSeq"/>
        </authorList>
    </citation>
    <scope>IDENTIFICATION</scope>
    <source>
        <tissue evidence="4">Stem</tissue>
    </source>
</reference>
<keyword evidence="3" id="KW-1185">Reference proteome</keyword>
<protein>
    <submittedName>
        <fullName evidence="4">Uncharacterized protein LOC103501497</fullName>
    </submittedName>
</protein>
<dbReference type="InParanoid" id="A0A1S3CJB5"/>